<name>A0ACA9QBH3_9GLOM</name>
<dbReference type="EMBL" id="CAJVQC010030444">
    <property type="protein sequence ID" value="CAG8745594.1"/>
    <property type="molecule type" value="Genomic_DNA"/>
</dbReference>
<reference evidence="1" key="1">
    <citation type="submission" date="2021-06" db="EMBL/GenBank/DDBJ databases">
        <authorList>
            <person name="Kallberg Y."/>
            <person name="Tangrot J."/>
            <person name="Rosling A."/>
        </authorList>
    </citation>
    <scope>NUCLEOTIDE SEQUENCE</scope>
    <source>
        <strain evidence="1">MA461A</strain>
    </source>
</reference>
<evidence type="ECO:0000313" key="2">
    <source>
        <dbReference type="Proteomes" id="UP000789920"/>
    </source>
</evidence>
<proteinExistence type="predicted"/>
<sequence length="67" mass="7969">YFWVQQKQFRDINQSDDQFIPYVWSLTLTLSIQDGLSKQCSSDHSFAKLHFNRFSPDTFCLLNTVDF</sequence>
<keyword evidence="2" id="KW-1185">Reference proteome</keyword>
<feature type="non-terminal residue" evidence="1">
    <location>
        <position position="1"/>
    </location>
</feature>
<evidence type="ECO:0000313" key="1">
    <source>
        <dbReference type="EMBL" id="CAG8745594.1"/>
    </source>
</evidence>
<organism evidence="1 2">
    <name type="scientific">Racocetra persica</name>
    <dbReference type="NCBI Taxonomy" id="160502"/>
    <lineage>
        <taxon>Eukaryota</taxon>
        <taxon>Fungi</taxon>
        <taxon>Fungi incertae sedis</taxon>
        <taxon>Mucoromycota</taxon>
        <taxon>Glomeromycotina</taxon>
        <taxon>Glomeromycetes</taxon>
        <taxon>Diversisporales</taxon>
        <taxon>Gigasporaceae</taxon>
        <taxon>Racocetra</taxon>
    </lineage>
</organism>
<gene>
    <name evidence="1" type="ORF">RPERSI_LOCUS13618</name>
</gene>
<protein>
    <submittedName>
        <fullName evidence="1">7024_t:CDS:1</fullName>
    </submittedName>
</protein>
<dbReference type="Proteomes" id="UP000789920">
    <property type="component" value="Unassembled WGS sequence"/>
</dbReference>
<comment type="caution">
    <text evidence="1">The sequence shown here is derived from an EMBL/GenBank/DDBJ whole genome shotgun (WGS) entry which is preliminary data.</text>
</comment>
<accession>A0ACA9QBH3</accession>